<dbReference type="PROSITE" id="PS50932">
    <property type="entry name" value="HTH_LACI_2"/>
    <property type="match status" value="1"/>
</dbReference>
<evidence type="ECO:0000256" key="3">
    <source>
        <dbReference type="ARBA" id="ARBA00023163"/>
    </source>
</evidence>
<name>A0ABS7RHK6_9ACTN</name>
<dbReference type="InterPro" id="IPR028082">
    <property type="entry name" value="Peripla_BP_I"/>
</dbReference>
<dbReference type="PANTHER" id="PTHR30146">
    <property type="entry name" value="LACI-RELATED TRANSCRIPTIONAL REPRESSOR"/>
    <property type="match status" value="1"/>
</dbReference>
<dbReference type="Pfam" id="PF00356">
    <property type="entry name" value="LacI"/>
    <property type="match status" value="1"/>
</dbReference>
<gene>
    <name evidence="5" type="ORF">K1X13_06775</name>
</gene>
<dbReference type="Gene3D" id="3.40.50.2300">
    <property type="match status" value="2"/>
</dbReference>
<keyword evidence="6" id="KW-1185">Reference proteome</keyword>
<dbReference type="PANTHER" id="PTHR30146:SF109">
    <property type="entry name" value="HTH-TYPE TRANSCRIPTIONAL REGULATOR GALS"/>
    <property type="match status" value="1"/>
</dbReference>
<dbReference type="CDD" id="cd06292">
    <property type="entry name" value="PBP1_AglR_RafR-like"/>
    <property type="match status" value="1"/>
</dbReference>
<evidence type="ECO:0000313" key="5">
    <source>
        <dbReference type="EMBL" id="MBY9074519.1"/>
    </source>
</evidence>
<dbReference type="Proteomes" id="UP000754710">
    <property type="component" value="Unassembled WGS sequence"/>
</dbReference>
<accession>A0ABS7RHK6</accession>
<reference evidence="5 6" key="1">
    <citation type="submission" date="2021-08" db="EMBL/GenBank/DDBJ databases">
        <title>Nocardioides bacterium WL0053 sp. nov., isolated from the sediment.</title>
        <authorList>
            <person name="Wang L."/>
            <person name="Zhang D."/>
            <person name="Zhang A."/>
        </authorList>
    </citation>
    <scope>NUCLEOTIDE SEQUENCE [LARGE SCALE GENOMIC DNA]</scope>
    <source>
        <strain evidence="5 6">WL0053</strain>
    </source>
</reference>
<sequence length="348" mass="37530">MARHSGPAPTLATVADVAGVSRQTVSNALNSPHLLRPETLERVQQAIDSLGYSPNRAARNLRTRSSHLIGLRVDPALEGTANVTMDRFLHSLVESSKDAGYHVLLFSSEGYVDEATVHGVDPVAGYEDLLRSTAVDAFVVTDTYRGNPQAGWLESRDAPFVAFGRPWDVPAATHPWVDVDGAAGVALAIDHVVERGHTRIAWVGWQKNSFIGEDRRSGWVESMHGHGLSTSRLSARGEDTVAFGRRAALALLETERPTAFVCVSDTVAMGVLHALQESDLRPGRDIAVVGFDDSVAAQVVPPGLTSVRQPLEQVAREIVNLLGQRLSHKPIEQPGRLLSPTLTVRSSS</sequence>
<dbReference type="InterPro" id="IPR000843">
    <property type="entry name" value="HTH_LacI"/>
</dbReference>
<evidence type="ECO:0000313" key="6">
    <source>
        <dbReference type="Proteomes" id="UP000754710"/>
    </source>
</evidence>
<dbReference type="Pfam" id="PF13377">
    <property type="entry name" value="Peripla_BP_3"/>
    <property type="match status" value="1"/>
</dbReference>
<feature type="domain" description="HTH lacI-type" evidence="4">
    <location>
        <begin position="9"/>
        <end position="63"/>
    </location>
</feature>
<dbReference type="CDD" id="cd01392">
    <property type="entry name" value="HTH_LacI"/>
    <property type="match status" value="1"/>
</dbReference>
<evidence type="ECO:0000259" key="4">
    <source>
        <dbReference type="PROSITE" id="PS50932"/>
    </source>
</evidence>
<keyword evidence="2 5" id="KW-0238">DNA-binding</keyword>
<evidence type="ECO:0000256" key="1">
    <source>
        <dbReference type="ARBA" id="ARBA00023015"/>
    </source>
</evidence>
<evidence type="ECO:0000256" key="2">
    <source>
        <dbReference type="ARBA" id="ARBA00023125"/>
    </source>
</evidence>
<dbReference type="EMBL" id="JAIEZQ010000001">
    <property type="protein sequence ID" value="MBY9074519.1"/>
    <property type="molecule type" value="Genomic_DNA"/>
</dbReference>
<dbReference type="InterPro" id="IPR046335">
    <property type="entry name" value="LacI/GalR-like_sensor"/>
</dbReference>
<dbReference type="RefSeq" id="WP_221024187.1">
    <property type="nucleotide sequence ID" value="NZ_JAIEZQ010000001.1"/>
</dbReference>
<dbReference type="InterPro" id="IPR010982">
    <property type="entry name" value="Lambda_DNA-bd_dom_sf"/>
</dbReference>
<dbReference type="GO" id="GO:0003677">
    <property type="term" value="F:DNA binding"/>
    <property type="evidence" value="ECO:0007669"/>
    <property type="project" value="UniProtKB-KW"/>
</dbReference>
<keyword evidence="3" id="KW-0804">Transcription</keyword>
<protein>
    <submittedName>
        <fullName evidence="5">LacI family DNA-binding transcriptional regulator</fullName>
    </submittedName>
</protein>
<dbReference type="SUPFAM" id="SSF47413">
    <property type="entry name" value="lambda repressor-like DNA-binding domains"/>
    <property type="match status" value="1"/>
</dbReference>
<keyword evidence="1" id="KW-0805">Transcription regulation</keyword>
<comment type="caution">
    <text evidence="5">The sequence shown here is derived from an EMBL/GenBank/DDBJ whole genome shotgun (WGS) entry which is preliminary data.</text>
</comment>
<dbReference type="SMART" id="SM00354">
    <property type="entry name" value="HTH_LACI"/>
    <property type="match status" value="1"/>
</dbReference>
<proteinExistence type="predicted"/>
<dbReference type="SUPFAM" id="SSF53822">
    <property type="entry name" value="Periplasmic binding protein-like I"/>
    <property type="match status" value="1"/>
</dbReference>
<organism evidence="5 6">
    <name type="scientific">Nocardioides jiangsuensis</name>
    <dbReference type="NCBI Taxonomy" id="2866161"/>
    <lineage>
        <taxon>Bacteria</taxon>
        <taxon>Bacillati</taxon>
        <taxon>Actinomycetota</taxon>
        <taxon>Actinomycetes</taxon>
        <taxon>Propionibacteriales</taxon>
        <taxon>Nocardioidaceae</taxon>
        <taxon>Nocardioides</taxon>
    </lineage>
</organism>
<dbReference type="Gene3D" id="1.10.260.40">
    <property type="entry name" value="lambda repressor-like DNA-binding domains"/>
    <property type="match status" value="1"/>
</dbReference>